<dbReference type="Pfam" id="PF22013">
    <property type="entry name" value="PG_1098_Fer"/>
    <property type="match status" value="1"/>
</dbReference>
<dbReference type="Gene3D" id="1.10.10.1110">
    <property type="entry name" value="Methyltransferase PG1098, N-terminal domain"/>
    <property type="match status" value="1"/>
</dbReference>
<dbReference type="Proteomes" id="UP000266292">
    <property type="component" value="Chromosome"/>
</dbReference>
<name>A0A1X9YX61_9BACT</name>
<gene>
    <name evidence="3" type="ORF">CA264_19175</name>
</gene>
<sequence length="395" mass="44122">MRVFTTEELDFIGAHQHQDAAQLMLQAKRYPHLPVLELVQQIQARQKAAQKLPTWVEHPQAVFPVALSVEQSSSEATAAFKASLVSGRLLVDLTGGFGVDSFHFARSFAQVTHVEQNPELQEIAAYNFNLLGAGNIRSVATTAEDFLRDFTGTADVLYLDPARRGNHAQKLHLLQDCEPDVLRLLPLLFQKANAVLLKASPMLDIEQAVQELGHVVQVWVVALQNEVKEVLYLLQPKAPAPADVPRTAVNLLPQATPQLLTFTRAQEEAATPAYTDPLEFVYEPNAALLKAGAYRYLGQHLQLGKLHPNSHLYTSRQLLPHFPGRSFRCLHVSRYSKKELLRQLPGKKANITVRNFPESVADIRRKTGLKEGGHTYLFFTTDMHQKPVVLVCEKA</sequence>
<evidence type="ECO:0000313" key="3">
    <source>
        <dbReference type="EMBL" id="ARS37371.1"/>
    </source>
</evidence>
<keyword evidence="4" id="KW-1185">Reference proteome</keyword>
<dbReference type="EMBL" id="CP021235">
    <property type="protein sequence ID" value="ARS37371.1"/>
    <property type="molecule type" value="Genomic_DNA"/>
</dbReference>
<dbReference type="Gene3D" id="3.40.50.150">
    <property type="entry name" value="Vaccinia Virus protein VP39"/>
    <property type="match status" value="1"/>
</dbReference>
<dbReference type="OrthoDB" id="1000417at2"/>
<dbReference type="RefSeq" id="WP_025609023.1">
    <property type="nucleotide sequence ID" value="NZ_CP021235.1"/>
</dbReference>
<feature type="domain" description="PG-1098 ferredoxin-like" evidence="2">
    <location>
        <begin position="280"/>
        <end position="323"/>
    </location>
</feature>
<accession>A0A1X9YX61</accession>
<proteinExistence type="predicted"/>
<dbReference type="Pfam" id="PF18096">
    <property type="entry name" value="Thump_like"/>
    <property type="match status" value="1"/>
</dbReference>
<dbReference type="STRING" id="709015.GCA_000472485_03875"/>
<dbReference type="InterPro" id="IPR041497">
    <property type="entry name" value="Thump-like"/>
</dbReference>
<evidence type="ECO:0000313" key="4">
    <source>
        <dbReference type="Proteomes" id="UP000266292"/>
    </source>
</evidence>
<feature type="domain" description="THUMP-like" evidence="1">
    <location>
        <begin position="324"/>
        <end position="394"/>
    </location>
</feature>
<evidence type="ECO:0000259" key="1">
    <source>
        <dbReference type="Pfam" id="PF18096"/>
    </source>
</evidence>
<dbReference type="InterPro" id="IPR029063">
    <property type="entry name" value="SAM-dependent_MTases_sf"/>
</dbReference>
<organism evidence="3 4">
    <name type="scientific">Pontibacter actiniarum</name>
    <dbReference type="NCBI Taxonomy" id="323450"/>
    <lineage>
        <taxon>Bacteria</taxon>
        <taxon>Pseudomonadati</taxon>
        <taxon>Bacteroidota</taxon>
        <taxon>Cytophagia</taxon>
        <taxon>Cytophagales</taxon>
        <taxon>Hymenobacteraceae</taxon>
        <taxon>Pontibacter</taxon>
    </lineage>
</organism>
<evidence type="ECO:0000259" key="2">
    <source>
        <dbReference type="Pfam" id="PF22013"/>
    </source>
</evidence>
<dbReference type="InterPro" id="IPR054168">
    <property type="entry name" value="PG_1098_Fer"/>
</dbReference>
<dbReference type="SUPFAM" id="SSF53335">
    <property type="entry name" value="S-adenosyl-L-methionine-dependent methyltransferases"/>
    <property type="match status" value="1"/>
</dbReference>
<protein>
    <submittedName>
        <fullName evidence="3">Uncharacterized protein</fullName>
    </submittedName>
</protein>
<dbReference type="KEGG" id="pact:CA264_19175"/>
<reference evidence="4" key="1">
    <citation type="submission" date="2017-05" db="EMBL/GenBank/DDBJ databases">
        <authorList>
            <person name="Ray J."/>
            <person name="Price M."/>
            <person name="Deutschbauer A."/>
        </authorList>
    </citation>
    <scope>NUCLEOTIDE SEQUENCE [LARGE SCALE GENOMIC DNA]</scope>
    <source>
        <strain evidence="4">DSM 19842</strain>
    </source>
</reference>
<dbReference type="AlphaFoldDB" id="A0A1X9YX61"/>
<dbReference type="CDD" id="cd02440">
    <property type="entry name" value="AdoMet_MTases"/>
    <property type="match status" value="1"/>
</dbReference>